<sequence>MHTFAPVLHGRTTTTAAINNRGPLKEEKRRRRRRRRTKKKKQEEEEEKKEEEKEKKVEEEEECILVSPSTLVIDEMTPKWRTDGRDYRMFNIGCCGIQHPKPTGFPSTRSKPQRPPRLLARPSGERANASVNINYSDGLPRTSTND</sequence>
<evidence type="ECO:0000313" key="2">
    <source>
        <dbReference type="EMBL" id="KAL2718164.1"/>
    </source>
</evidence>
<keyword evidence="3" id="KW-1185">Reference proteome</keyword>
<gene>
    <name evidence="2" type="ORF">V1478_012040</name>
</gene>
<protein>
    <submittedName>
        <fullName evidence="2">Uncharacterized protein</fullName>
    </submittedName>
</protein>
<comment type="caution">
    <text evidence="2">The sequence shown here is derived from an EMBL/GenBank/DDBJ whole genome shotgun (WGS) entry which is preliminary data.</text>
</comment>
<feature type="compositionally biased region" description="Basic residues" evidence="1">
    <location>
        <begin position="28"/>
        <end position="40"/>
    </location>
</feature>
<dbReference type="Proteomes" id="UP001607302">
    <property type="component" value="Unassembled WGS sequence"/>
</dbReference>
<reference evidence="2 3" key="1">
    <citation type="journal article" date="2024" name="Ann. Entomol. Soc. Am.">
        <title>Genomic analyses of the southern and eastern yellowjacket wasps (Hymenoptera: Vespidae) reveal evolutionary signatures of social life.</title>
        <authorList>
            <person name="Catto M.A."/>
            <person name="Caine P.B."/>
            <person name="Orr S.E."/>
            <person name="Hunt B.G."/>
            <person name="Goodisman M.A.D."/>
        </authorList>
    </citation>
    <scope>NUCLEOTIDE SEQUENCE [LARGE SCALE GENOMIC DNA]</scope>
    <source>
        <strain evidence="2">233</strain>
        <tissue evidence="2">Head and thorax</tissue>
    </source>
</reference>
<evidence type="ECO:0000313" key="3">
    <source>
        <dbReference type="Proteomes" id="UP001607302"/>
    </source>
</evidence>
<accession>A0ABD2AC29</accession>
<dbReference type="EMBL" id="JAUDFV010000152">
    <property type="protein sequence ID" value="KAL2718164.1"/>
    <property type="molecule type" value="Genomic_DNA"/>
</dbReference>
<evidence type="ECO:0000256" key="1">
    <source>
        <dbReference type="SAM" id="MobiDB-lite"/>
    </source>
</evidence>
<name>A0ABD2AC29_VESSQ</name>
<proteinExistence type="predicted"/>
<feature type="region of interest" description="Disordered" evidence="1">
    <location>
        <begin position="98"/>
        <end position="146"/>
    </location>
</feature>
<feature type="compositionally biased region" description="Polar residues" evidence="1">
    <location>
        <begin position="129"/>
        <end position="146"/>
    </location>
</feature>
<dbReference type="AlphaFoldDB" id="A0ABD2AC29"/>
<organism evidence="2 3">
    <name type="scientific">Vespula squamosa</name>
    <name type="common">Southern yellow jacket</name>
    <name type="synonym">Wasp</name>
    <dbReference type="NCBI Taxonomy" id="30214"/>
    <lineage>
        <taxon>Eukaryota</taxon>
        <taxon>Metazoa</taxon>
        <taxon>Ecdysozoa</taxon>
        <taxon>Arthropoda</taxon>
        <taxon>Hexapoda</taxon>
        <taxon>Insecta</taxon>
        <taxon>Pterygota</taxon>
        <taxon>Neoptera</taxon>
        <taxon>Endopterygota</taxon>
        <taxon>Hymenoptera</taxon>
        <taxon>Apocrita</taxon>
        <taxon>Aculeata</taxon>
        <taxon>Vespoidea</taxon>
        <taxon>Vespidae</taxon>
        <taxon>Vespinae</taxon>
        <taxon>Vespula</taxon>
    </lineage>
</organism>
<feature type="region of interest" description="Disordered" evidence="1">
    <location>
        <begin position="1"/>
        <end position="61"/>
    </location>
</feature>